<feature type="compositionally biased region" description="Low complexity" evidence="3">
    <location>
        <begin position="94"/>
        <end position="103"/>
    </location>
</feature>
<organism evidence="6 7">
    <name type="scientific">Diaphorobacter nitroreducens</name>
    <dbReference type="NCBI Taxonomy" id="164759"/>
    <lineage>
        <taxon>Bacteria</taxon>
        <taxon>Pseudomonadati</taxon>
        <taxon>Pseudomonadota</taxon>
        <taxon>Betaproteobacteria</taxon>
        <taxon>Burkholderiales</taxon>
        <taxon>Comamonadaceae</taxon>
        <taxon>Diaphorobacter</taxon>
    </lineage>
</organism>
<dbReference type="AlphaFoldDB" id="A0AAX1WWE4"/>
<evidence type="ECO:0000256" key="4">
    <source>
        <dbReference type="SAM" id="Phobius"/>
    </source>
</evidence>
<comment type="subcellular location">
    <subcellularLocation>
        <location evidence="1">Membrane</location>
    </subcellularLocation>
</comment>
<evidence type="ECO:0000313" key="7">
    <source>
        <dbReference type="Proteomes" id="UP000271868"/>
    </source>
</evidence>
<feature type="compositionally biased region" description="Low complexity" evidence="3">
    <location>
        <begin position="46"/>
        <end position="72"/>
    </location>
</feature>
<keyword evidence="4" id="KW-1133">Transmembrane helix</keyword>
<protein>
    <submittedName>
        <fullName evidence="6">Glycine zipper 2TM protein</fullName>
    </submittedName>
</protein>
<dbReference type="EMBL" id="RJVL01000002">
    <property type="protein sequence ID" value="ROR48960.1"/>
    <property type="molecule type" value="Genomic_DNA"/>
</dbReference>
<comment type="caution">
    <text evidence="6">The sequence shown here is derived from an EMBL/GenBank/DDBJ whole genome shotgun (WGS) entry which is preliminary data.</text>
</comment>
<evidence type="ECO:0000256" key="2">
    <source>
        <dbReference type="ARBA" id="ARBA00023136"/>
    </source>
</evidence>
<sequence length="280" mass="28009">MHSTSASSAAAPSAASLKWLWAAVGVLGVSVLALGGTLLAQNLRGGPPAGDSAAGGPAATLAATAPRTPEAEVLNEKAPLAQSQQAMAALDSGANPVARRSAAPPSPKAYPQGDPQTYAQGYPQPAASPSPVPTQRGEPLQRAVAQRSAAPVCATCGRVESVRAVEQAAPATGVGAVAGGVLGGVLGNQIGKGSGRTAATVLGAVGGGYVGHKVEQRARTTTVYQMRVRMDDGSVRNFTRAQPLAEGTAVRVQGKSLRVDPGADADRAGVEPVRVVDRGY</sequence>
<dbReference type="PANTHER" id="PTHR35603">
    <property type="match status" value="1"/>
</dbReference>
<dbReference type="InterPro" id="IPR008816">
    <property type="entry name" value="Gly_zipper_2TM_dom"/>
</dbReference>
<keyword evidence="7" id="KW-1185">Reference proteome</keyword>
<feature type="transmembrane region" description="Helical" evidence="4">
    <location>
        <begin position="20"/>
        <end position="40"/>
    </location>
</feature>
<evidence type="ECO:0000313" key="6">
    <source>
        <dbReference type="EMBL" id="ROR48960.1"/>
    </source>
</evidence>
<feature type="domain" description="Glycine zipper 2TM" evidence="5">
    <location>
        <begin position="175"/>
        <end position="215"/>
    </location>
</feature>
<evidence type="ECO:0000256" key="3">
    <source>
        <dbReference type="SAM" id="MobiDB-lite"/>
    </source>
</evidence>
<dbReference type="RefSeq" id="WP_123675569.1">
    <property type="nucleotide sequence ID" value="NZ_RJVL01000002.1"/>
</dbReference>
<dbReference type="GO" id="GO:0019867">
    <property type="term" value="C:outer membrane"/>
    <property type="evidence" value="ECO:0007669"/>
    <property type="project" value="InterPro"/>
</dbReference>
<name>A0AAX1WWE4_9BURK</name>
<keyword evidence="2 4" id="KW-0472">Membrane</keyword>
<proteinExistence type="predicted"/>
<evidence type="ECO:0000256" key="1">
    <source>
        <dbReference type="ARBA" id="ARBA00004370"/>
    </source>
</evidence>
<gene>
    <name evidence="6" type="ORF">EDC60_0953</name>
</gene>
<keyword evidence="4" id="KW-0812">Transmembrane</keyword>
<dbReference type="Pfam" id="PF05433">
    <property type="entry name" value="Rick_17kDa_Anti"/>
    <property type="match status" value="1"/>
</dbReference>
<reference evidence="6 7" key="1">
    <citation type="submission" date="2018-11" db="EMBL/GenBank/DDBJ databases">
        <title>Genomic Encyclopedia of Type Strains, Phase IV (KMG-IV): sequencing the most valuable type-strain genomes for metagenomic binning, comparative biology and taxonomic classification.</title>
        <authorList>
            <person name="Goeker M."/>
        </authorList>
    </citation>
    <scope>NUCLEOTIDE SEQUENCE [LARGE SCALE GENOMIC DNA]</scope>
    <source>
        <strain evidence="6 7">DSM 15985</strain>
    </source>
</reference>
<evidence type="ECO:0000259" key="5">
    <source>
        <dbReference type="Pfam" id="PF05433"/>
    </source>
</evidence>
<dbReference type="Proteomes" id="UP000271868">
    <property type="component" value="Unassembled WGS sequence"/>
</dbReference>
<dbReference type="InterPro" id="IPR051407">
    <property type="entry name" value="Bact_OM_lipoprot/Surf_antigen"/>
</dbReference>
<dbReference type="PANTHER" id="PTHR35603:SF2">
    <property type="entry name" value="OUTER MEMBRANE LIPOPROTEIN"/>
    <property type="match status" value="1"/>
</dbReference>
<feature type="region of interest" description="Disordered" evidence="3">
    <location>
        <begin position="46"/>
        <end position="142"/>
    </location>
</feature>
<accession>A0AAX1WWE4</accession>